<evidence type="ECO:0000313" key="3">
    <source>
        <dbReference type="Proteomes" id="UP001570417"/>
    </source>
</evidence>
<dbReference type="RefSeq" id="WP_372268285.1">
    <property type="nucleotide sequence ID" value="NZ_JBFRUW010000107.1"/>
</dbReference>
<dbReference type="SMART" id="SM00240">
    <property type="entry name" value="FHA"/>
    <property type="match status" value="1"/>
</dbReference>
<gene>
    <name evidence="2" type="ORF">AB4566_20590</name>
</gene>
<dbReference type="PROSITE" id="PS50006">
    <property type="entry name" value="FHA_DOMAIN"/>
    <property type="match status" value="1"/>
</dbReference>
<dbReference type="Proteomes" id="UP001570417">
    <property type="component" value="Unassembled WGS sequence"/>
</dbReference>
<dbReference type="Pfam" id="PF00498">
    <property type="entry name" value="FHA"/>
    <property type="match status" value="1"/>
</dbReference>
<dbReference type="InterPro" id="IPR000253">
    <property type="entry name" value="FHA_dom"/>
</dbReference>
<protein>
    <submittedName>
        <fullName evidence="2">FHA domain-containing protein</fullName>
    </submittedName>
</protein>
<dbReference type="CDD" id="cd00060">
    <property type="entry name" value="FHA"/>
    <property type="match status" value="1"/>
</dbReference>
<proteinExistence type="predicted"/>
<reference evidence="2 3" key="1">
    <citation type="journal article" date="2024" name="ISME J.">
        <title>Tailless and filamentous prophages are predominant in marine Vibrio.</title>
        <authorList>
            <person name="Steensen K."/>
            <person name="Seneca J."/>
            <person name="Bartlau N."/>
            <person name="Yu X.A."/>
            <person name="Hussain F.A."/>
            <person name="Polz M.F."/>
        </authorList>
    </citation>
    <scope>NUCLEOTIDE SEQUENCE [LARGE SCALE GENOMIC DNA]</scope>
    <source>
        <strain evidence="2 3">10N.222.51.A1</strain>
    </source>
</reference>
<name>A0ABV4NGV6_9VIBR</name>
<organism evidence="2 3">
    <name type="scientific">Vibrio gallaecicus</name>
    <dbReference type="NCBI Taxonomy" id="552386"/>
    <lineage>
        <taxon>Bacteria</taxon>
        <taxon>Pseudomonadati</taxon>
        <taxon>Pseudomonadota</taxon>
        <taxon>Gammaproteobacteria</taxon>
        <taxon>Vibrionales</taxon>
        <taxon>Vibrionaceae</taxon>
        <taxon>Vibrio</taxon>
    </lineage>
</organism>
<dbReference type="EMBL" id="JBFRUW010000107">
    <property type="protein sequence ID" value="MFA0570659.1"/>
    <property type="molecule type" value="Genomic_DNA"/>
</dbReference>
<comment type="caution">
    <text evidence="2">The sequence shown here is derived from an EMBL/GenBank/DDBJ whole genome shotgun (WGS) entry which is preliminary data.</text>
</comment>
<feature type="domain" description="FHA" evidence="1">
    <location>
        <begin position="19"/>
        <end position="67"/>
    </location>
</feature>
<evidence type="ECO:0000313" key="2">
    <source>
        <dbReference type="EMBL" id="MFA0570659.1"/>
    </source>
</evidence>
<sequence>MAYLSNQRFTHPIYLKAFHQFGRLSSSVNTTINLPDVSRLHAIIEFQKQWFIRDLSQNGVRINGQMIEANRPHLLNIHDQIWFSNAQQEPFIIESLEPPKDILLPTQQEVYVEPDLKPIYLDRYHFLPNDTAPELVVFYDQDEQEWQCEHFENNLCSILNDGEQLKFSEKTWQLFKSTETEDMETMCLKAQPTDNLCYVFNISQDEELTELIIQDAQRSINCQTRSHHYLTAILARYKAEDLKSNVPEPLQGWRSIEQLTKDLGLAETHINIQIHRARKQLSDLLEPEGVLVPNLIERKRGRIRLAVRDYQIIKGSTLEVDSRSLVA</sequence>
<dbReference type="SUPFAM" id="SSF49879">
    <property type="entry name" value="SMAD/FHA domain"/>
    <property type="match status" value="1"/>
</dbReference>
<dbReference type="InterPro" id="IPR008984">
    <property type="entry name" value="SMAD_FHA_dom_sf"/>
</dbReference>
<keyword evidence="3" id="KW-1185">Reference proteome</keyword>
<evidence type="ECO:0000259" key="1">
    <source>
        <dbReference type="PROSITE" id="PS50006"/>
    </source>
</evidence>
<dbReference type="Gene3D" id="2.60.200.20">
    <property type="match status" value="1"/>
</dbReference>
<accession>A0ABV4NGV6</accession>